<evidence type="ECO:0000313" key="3">
    <source>
        <dbReference type="EMBL" id="MEW6955522.1"/>
    </source>
</evidence>
<evidence type="ECO:0000259" key="1">
    <source>
        <dbReference type="Pfam" id="PF10592"/>
    </source>
</evidence>
<keyword evidence="5" id="KW-1185">Reference proteome</keyword>
<evidence type="ECO:0000313" key="5">
    <source>
        <dbReference type="Proteomes" id="UP001555100"/>
    </source>
</evidence>
<organism evidence="2 4">
    <name type="scientific">Trueperella pyogenes</name>
    <dbReference type="NCBI Taxonomy" id="1661"/>
    <lineage>
        <taxon>Bacteria</taxon>
        <taxon>Bacillati</taxon>
        <taxon>Actinomycetota</taxon>
        <taxon>Actinomycetes</taxon>
        <taxon>Actinomycetales</taxon>
        <taxon>Actinomycetaceae</taxon>
        <taxon>Trueperella</taxon>
    </lineage>
</organism>
<sequence length="614" mass="68713">MHILIEKRVQKFAKEYDFNEQPISEQFERYVAFVYLHKYLQGDPELIDKVVLGGGNDEGIDIAAVIINGQIVFEPSEIEELIGDQANNSARVIFIQAKTSEKYDAKLISKFLHGVETVTKSAMRYDVGKLAPRLKDIALLIDWVAQNGARFNEFQIPCEIFYVTTSQSDGSTALQDSQVKSSFKRIRDLDVYKEELKLQLNGADELSNKQQDQHGPQNIKFQFERRQTIPATEGVDQAHIGIVSGREILKLLQDDSGEIRSGIFEDNVRLDLGAKNPVNLRIAETLSTDNRNQFPFLNNGLTIIAKSLTNVGDTYFVSGYQVVNGGQTSHQLVRWASSDQVDKDPSLLDSLWVPVKIVTSTDPGVRSRVAVATNMQTAIGASDIQASAQKAKDVEEYFAESGTDGLRYERQARGSAHAIDYPKTRVVGTSELNRAVAATVFGESARAIGSPKELEQEGAFVWGDYPVELFYYAAWIIYKIDLYFKRTADCVVLKAAKYHIAMMVSAFVNPKLIEKFQNGDTEMQKKELEGKKVRSELEFDVKSMELGKAIEDAIPEAMSIATEYFNGVLLEGRSLRKDDVRSRTHQKELIIRVGRKLREELAETSLKPGGGGRQ</sequence>
<dbReference type="EMBL" id="JBAGNM010000045">
    <property type="protein sequence ID" value="MEW6955522.1"/>
    <property type="molecule type" value="Genomic_DNA"/>
</dbReference>
<reference evidence="2 4" key="1">
    <citation type="submission" date="2018-11" db="EMBL/GenBank/DDBJ databases">
        <title>Multidrug-resistant genes are associated with an 42-kb island TGI1 carrying a complex class 1 integron in a Trueperella pyogenes.</title>
        <authorList>
            <person name="Dong W."/>
        </authorList>
    </citation>
    <scope>NUCLEOTIDE SEQUENCE [LARGE SCALE GENOMIC DNA]</scope>
    <source>
        <strain evidence="2 4">TP4</strain>
    </source>
</reference>
<dbReference type="Pfam" id="PF10592">
    <property type="entry name" value="AIPR"/>
    <property type="match status" value="1"/>
</dbReference>
<accession>A0A3Q9GM84</accession>
<gene>
    <name evidence="2" type="ORF">EBQ10_06580</name>
    <name evidence="3" type="ORF">V3M73_10910</name>
</gene>
<dbReference type="InterPro" id="IPR018891">
    <property type="entry name" value="AIPR_C"/>
</dbReference>
<dbReference type="Proteomes" id="UP001555100">
    <property type="component" value="Unassembled WGS sequence"/>
</dbReference>
<dbReference type="AlphaFoldDB" id="A0A3Q9GM84"/>
<reference evidence="3 5" key="2">
    <citation type="submission" date="2024-01" db="EMBL/GenBank/DDBJ databases">
        <title>Genomic analysis and antimicrobial resistance profiles of Trueperella pyogenes isolated from domestic and wild animals.</title>
        <authorList>
            <person name="Magossi G."/>
            <person name="Gzyl K.E."/>
            <person name="Holman D.B."/>
            <person name="Amat S."/>
        </authorList>
    </citation>
    <scope>NUCLEOTIDE SEQUENCE [LARGE SCALE GENOMIC DNA]</scope>
    <source>
        <strain evidence="3 5">1494</strain>
    </source>
</reference>
<evidence type="ECO:0000313" key="2">
    <source>
        <dbReference type="EMBL" id="AZR06995.1"/>
    </source>
</evidence>
<dbReference type="RefSeq" id="WP_126920219.1">
    <property type="nucleotide sequence ID" value="NZ_CP033905.1"/>
</dbReference>
<proteinExistence type="predicted"/>
<dbReference type="Proteomes" id="UP000275951">
    <property type="component" value="Chromosome"/>
</dbReference>
<feature type="domain" description="Abortive phage infection protein C-terminal" evidence="1">
    <location>
        <begin position="264"/>
        <end position="515"/>
    </location>
</feature>
<protein>
    <submittedName>
        <fullName evidence="3">AIPR family protein</fullName>
    </submittedName>
</protein>
<name>A0A3Q9GM84_9ACTO</name>
<dbReference type="EMBL" id="CP033905">
    <property type="protein sequence ID" value="AZR06995.1"/>
    <property type="molecule type" value="Genomic_DNA"/>
</dbReference>
<evidence type="ECO:0000313" key="4">
    <source>
        <dbReference type="Proteomes" id="UP000275951"/>
    </source>
</evidence>